<dbReference type="AlphaFoldDB" id="A0A9W8DTE2"/>
<evidence type="ECO:0000313" key="7">
    <source>
        <dbReference type="EMBL" id="KAJ1917528.1"/>
    </source>
</evidence>
<organism evidence="7 8">
    <name type="scientific">Mycoemilia scoparia</name>
    <dbReference type="NCBI Taxonomy" id="417184"/>
    <lineage>
        <taxon>Eukaryota</taxon>
        <taxon>Fungi</taxon>
        <taxon>Fungi incertae sedis</taxon>
        <taxon>Zoopagomycota</taxon>
        <taxon>Kickxellomycotina</taxon>
        <taxon>Kickxellomycetes</taxon>
        <taxon>Kickxellales</taxon>
        <taxon>Kickxellaceae</taxon>
        <taxon>Mycoemilia</taxon>
    </lineage>
</organism>
<dbReference type="FunFam" id="3.90.550.10:FF:000075">
    <property type="entry name" value="Probable UDP-N-acetylglucosamine pyrophosphorylase"/>
    <property type="match status" value="1"/>
</dbReference>
<dbReference type="Proteomes" id="UP001150538">
    <property type="component" value="Unassembled WGS sequence"/>
</dbReference>
<dbReference type="CDD" id="cd04193">
    <property type="entry name" value="UDPGlcNAc_PPase"/>
    <property type="match status" value="1"/>
</dbReference>
<dbReference type="GO" id="GO:0006048">
    <property type="term" value="P:UDP-N-acetylglucosamine biosynthetic process"/>
    <property type="evidence" value="ECO:0007669"/>
    <property type="project" value="TreeGrafter"/>
</dbReference>
<dbReference type="GO" id="GO:0003977">
    <property type="term" value="F:UDP-N-acetylglucosamine diphosphorylase activity"/>
    <property type="evidence" value="ECO:0007669"/>
    <property type="project" value="UniProtKB-EC"/>
</dbReference>
<evidence type="ECO:0000256" key="6">
    <source>
        <dbReference type="ARBA" id="ARBA00048493"/>
    </source>
</evidence>
<evidence type="ECO:0000256" key="1">
    <source>
        <dbReference type="ARBA" id="ARBA00005208"/>
    </source>
</evidence>
<comment type="similarity">
    <text evidence="2">Belongs to the UDPGP type 1 family.</text>
</comment>
<proteinExistence type="inferred from homology"/>
<dbReference type="InterPro" id="IPR002618">
    <property type="entry name" value="UDPGP_fam"/>
</dbReference>
<dbReference type="PANTHER" id="PTHR11952:SF2">
    <property type="entry name" value="LD24639P"/>
    <property type="match status" value="1"/>
</dbReference>
<evidence type="ECO:0000256" key="4">
    <source>
        <dbReference type="ARBA" id="ARBA00022679"/>
    </source>
</evidence>
<dbReference type="InterPro" id="IPR039741">
    <property type="entry name" value="UDP-sugar_pyrophosphorylase"/>
</dbReference>
<keyword evidence="8" id="KW-1185">Reference proteome</keyword>
<dbReference type="SUPFAM" id="SSF53448">
    <property type="entry name" value="Nucleotide-diphospho-sugar transferases"/>
    <property type="match status" value="1"/>
</dbReference>
<protein>
    <recommendedName>
        <fullName evidence="3">UDP-N-acetylglucosamine diphosphorylase</fullName>
        <ecNumber evidence="3">2.7.7.23</ecNumber>
    </recommendedName>
</protein>
<sequence length="498" mass="55058">MVNSISFPSEALGKLKDRYREAGQGHLLDNFNDLTAEQADALFKQLSSLDVEAANKYFDQTVRNPKQADAGVIEPLPTGSFASTINSPKEKLVEWRSKGLSHISQGKVAVILMAGGQGTRLGSPDPKGCYDIGMPSHKSLFQIQAERILRLQEWAAAGSGNKESSTIPWVIMTSEPTYEATRREFEKNDYYGLKKDNVLLFNQGTLPCFDFEGKIFLESPFRVAVAPDGNGGIYGALIKNNVISWLRERGVECVHSYCVDNCLVRVADPVFIGYALSQNAECGTKVVPKASWDEPVGVICKRNGRYSVVEYSEISESMARQTRDGTPNGELSYNAGNIVNHFYTLDFLQFRVPEIESTLEHHVAKKKIKHYNSETGSLEVPGKPNGIKLERFVFDVFPYVDRMAVLEVERADDFSPLKNAPGSATDCPETSRKHLIQQCVRFARNAGATFNATDKEIEEKGFEISPLVSYSGEGLEGLAGKQITVPLHIDSPAKINDL</sequence>
<dbReference type="Gene3D" id="3.90.550.10">
    <property type="entry name" value="Spore Coat Polysaccharide Biosynthesis Protein SpsA, Chain A"/>
    <property type="match status" value="1"/>
</dbReference>
<dbReference type="EC" id="2.7.7.23" evidence="3"/>
<dbReference type="EMBL" id="JANBPU010000069">
    <property type="protein sequence ID" value="KAJ1917528.1"/>
    <property type="molecule type" value="Genomic_DNA"/>
</dbReference>
<keyword evidence="5" id="KW-0548">Nucleotidyltransferase</keyword>
<dbReference type="Pfam" id="PF01704">
    <property type="entry name" value="UDPGP"/>
    <property type="match status" value="1"/>
</dbReference>
<comment type="pathway">
    <text evidence="1">Nucleotide-sugar biosynthesis; UDP-N-acetyl-alpha-D-glucosamine biosynthesis; UDP-N-acetyl-alpha-D-glucosamine from N-acetyl-alpha-D-glucosamine 1-phosphate: step 1/1.</text>
</comment>
<accession>A0A9W8DTE2</accession>
<name>A0A9W8DTE2_9FUNG</name>
<evidence type="ECO:0000256" key="2">
    <source>
        <dbReference type="ARBA" id="ARBA00010401"/>
    </source>
</evidence>
<evidence type="ECO:0000256" key="5">
    <source>
        <dbReference type="ARBA" id="ARBA00022695"/>
    </source>
</evidence>
<reference evidence="7" key="1">
    <citation type="submission" date="2022-07" db="EMBL/GenBank/DDBJ databases">
        <title>Phylogenomic reconstructions and comparative analyses of Kickxellomycotina fungi.</title>
        <authorList>
            <person name="Reynolds N.K."/>
            <person name="Stajich J.E."/>
            <person name="Barry K."/>
            <person name="Grigoriev I.V."/>
            <person name="Crous P."/>
            <person name="Smith M.E."/>
        </authorList>
    </citation>
    <scope>NUCLEOTIDE SEQUENCE</scope>
    <source>
        <strain evidence="7">NBRC 100468</strain>
    </source>
</reference>
<evidence type="ECO:0000256" key="3">
    <source>
        <dbReference type="ARBA" id="ARBA00012457"/>
    </source>
</evidence>
<evidence type="ECO:0000313" key="8">
    <source>
        <dbReference type="Proteomes" id="UP001150538"/>
    </source>
</evidence>
<comment type="catalytic activity">
    <reaction evidence="6">
        <text>N-acetyl-alpha-D-glucosamine 1-phosphate + UTP + H(+) = UDP-N-acetyl-alpha-D-glucosamine + diphosphate</text>
        <dbReference type="Rhea" id="RHEA:13509"/>
        <dbReference type="ChEBI" id="CHEBI:15378"/>
        <dbReference type="ChEBI" id="CHEBI:33019"/>
        <dbReference type="ChEBI" id="CHEBI:46398"/>
        <dbReference type="ChEBI" id="CHEBI:57705"/>
        <dbReference type="ChEBI" id="CHEBI:57776"/>
        <dbReference type="EC" id="2.7.7.23"/>
    </reaction>
</comment>
<keyword evidence="4" id="KW-0808">Transferase</keyword>
<comment type="caution">
    <text evidence="7">The sequence shown here is derived from an EMBL/GenBank/DDBJ whole genome shotgun (WGS) entry which is preliminary data.</text>
</comment>
<dbReference type="OrthoDB" id="532420at2759"/>
<dbReference type="PANTHER" id="PTHR11952">
    <property type="entry name" value="UDP- GLUCOSE PYROPHOSPHORYLASE"/>
    <property type="match status" value="1"/>
</dbReference>
<dbReference type="InterPro" id="IPR029044">
    <property type="entry name" value="Nucleotide-diphossugar_trans"/>
</dbReference>
<gene>
    <name evidence="7" type="primary">UAP1</name>
    <name evidence="7" type="ORF">H4219_003161</name>
</gene>